<dbReference type="Proteomes" id="UP001152918">
    <property type="component" value="Chromosome"/>
</dbReference>
<evidence type="ECO:0000259" key="7">
    <source>
        <dbReference type="SMART" id="SM01049"/>
    </source>
</evidence>
<dbReference type="KEGG" id="pfs:PFLU_1512"/>
<evidence type="ECO:0000256" key="2">
    <source>
        <dbReference type="ARBA" id="ARBA00022475"/>
    </source>
</evidence>
<protein>
    <recommendedName>
        <fullName evidence="7">Single Cache domain-containing protein</fullName>
    </recommendedName>
</protein>
<reference evidence="9" key="1">
    <citation type="journal article" date="2009" name="Genome Biol.">
        <title>Genomic and genetic analyses of diversity and plant interactions of Pseudomonas fluorescens.</title>
        <authorList>
            <person name="Silby M.W."/>
            <person name="Cerdeno-Tarraga A.M."/>
            <person name="Vernikos G.S."/>
            <person name="Giddens S.R."/>
            <person name="Jackson R.W."/>
            <person name="Preston G.M."/>
            <person name="Zhang X.X."/>
            <person name="Moon C.D."/>
            <person name="Gehrig S.M."/>
            <person name="Godfrey S.A."/>
            <person name="Knight C.G."/>
            <person name="Malone J.G."/>
            <person name="Robinson Z."/>
            <person name="Spiers A.J."/>
            <person name="Harris S."/>
            <person name="Challis G.L."/>
            <person name="Yaxley A.M."/>
            <person name="Harris D."/>
            <person name="Seeger K."/>
            <person name="Murphy L."/>
            <person name="Rutter S."/>
            <person name="Squares R."/>
            <person name="Quail M.A."/>
            <person name="Saunders E."/>
            <person name="Mavromatis K."/>
            <person name="Brettin T.S."/>
            <person name="Bentley S.D."/>
            <person name="Hothersall J."/>
            <person name="Stephens E."/>
            <person name="Thomas C.M."/>
            <person name="Parkhill J."/>
            <person name="Levy S.B."/>
            <person name="Rainey P.B."/>
            <person name="Thomson N.R."/>
        </authorList>
    </citation>
    <scope>NUCLEOTIDE SEQUENCE [LARGE SCALE GENOMIC DNA]</scope>
    <source>
        <strain evidence="9">SBW25</strain>
    </source>
</reference>
<dbReference type="GO" id="GO:0005886">
    <property type="term" value="C:plasma membrane"/>
    <property type="evidence" value="ECO:0007669"/>
    <property type="project" value="UniProtKB-SubCell"/>
</dbReference>
<reference evidence="8" key="2">
    <citation type="submission" date="2023-10" db="EMBL/GenBank/DDBJ databases">
        <authorList>
            <person name="Fortmann-Grote C."/>
        </authorList>
    </citation>
    <scope>NUCLEOTIDE SEQUENCE</scope>
    <source>
        <strain evidence="8">SBW25</strain>
    </source>
</reference>
<proteinExistence type="predicted"/>
<feature type="signal peptide" evidence="6">
    <location>
        <begin position="1"/>
        <end position="43"/>
    </location>
</feature>
<dbReference type="HOGENOM" id="CLU_081845_2_1_6"/>
<evidence type="ECO:0000256" key="5">
    <source>
        <dbReference type="ARBA" id="ARBA00023136"/>
    </source>
</evidence>
<keyword evidence="4" id="KW-1133">Transmembrane helix</keyword>
<feature type="chain" id="PRO_5041196559" description="Single Cache domain-containing protein" evidence="6">
    <location>
        <begin position="44"/>
        <end position="302"/>
    </location>
</feature>
<feature type="domain" description="Single Cache" evidence="7">
    <location>
        <begin position="43"/>
        <end position="126"/>
    </location>
</feature>
<name>C3K5E7_PSEFS</name>
<evidence type="ECO:0000313" key="9">
    <source>
        <dbReference type="EMBL" id="CAY47761.1"/>
    </source>
</evidence>
<keyword evidence="6" id="KW-0732">Signal</keyword>
<organism evidence="9">
    <name type="scientific">Pseudomonas fluorescens (strain SBW25)</name>
    <dbReference type="NCBI Taxonomy" id="216595"/>
    <lineage>
        <taxon>Bacteria</taxon>
        <taxon>Pseudomonadati</taxon>
        <taxon>Pseudomonadota</taxon>
        <taxon>Gammaproteobacteria</taxon>
        <taxon>Pseudomonadales</taxon>
        <taxon>Pseudomonadaceae</taxon>
        <taxon>Pseudomonas</taxon>
    </lineage>
</organism>
<dbReference type="STRING" id="294.SRM1_04416"/>
<accession>C3K5E7</accession>
<dbReference type="InterPro" id="IPR033480">
    <property type="entry name" value="sCache_2"/>
</dbReference>
<keyword evidence="5" id="KW-0472">Membrane</keyword>
<comment type="subcellular location">
    <subcellularLocation>
        <location evidence="1">Cell membrane</location>
        <topology evidence="1">Multi-pass membrane protein</topology>
    </subcellularLocation>
</comment>
<keyword evidence="2" id="KW-1003">Cell membrane</keyword>
<dbReference type="Pfam" id="PF17200">
    <property type="entry name" value="sCache_2"/>
    <property type="match status" value="2"/>
</dbReference>
<dbReference type="EMBL" id="OV986001">
    <property type="protein sequence ID" value="CAI2795798.1"/>
    <property type="molecule type" value="Genomic_DNA"/>
</dbReference>
<keyword evidence="3" id="KW-0812">Transmembrane</keyword>
<sequence length="302" mass="33947">MAGGALSHRRLRCGHTNNNEGWAMKGLLRLTWLLLLCFSQVHAATTQDEDAQAAKALLEKALAYYKSNGDKAFAAFSRQGEFVDHDRYVFVVDTQGVLLASGGPSSALIGRDVSEVLGPDLRESFKDALKRPEGQGIQQADYRWQNWNDGKVEHKHVFYQRVGERILAVGYYLPRATPEQARALRNKAVNALLKDESGTLKAINSLQGGFLQDDLYVFVVDLNTQRYVAHGTNLRLVNTDFSKIKDPDGKPVGEPILRMMAEQDQGEYKYRWKNPVTDRVENKHAYVRKAGHFMVAVGYYSP</sequence>
<evidence type="ECO:0000256" key="4">
    <source>
        <dbReference type="ARBA" id="ARBA00022989"/>
    </source>
</evidence>
<evidence type="ECO:0000313" key="8">
    <source>
        <dbReference type="EMBL" id="CAI2795798.1"/>
    </source>
</evidence>
<gene>
    <name evidence="9" type="ordered locus">PFLU_1512</name>
</gene>
<dbReference type="EMBL" id="AM181176">
    <property type="protein sequence ID" value="CAY47761.1"/>
    <property type="molecule type" value="Genomic_DNA"/>
</dbReference>
<dbReference type="SMART" id="SM01049">
    <property type="entry name" value="Cache_2"/>
    <property type="match status" value="2"/>
</dbReference>
<evidence type="ECO:0000256" key="6">
    <source>
        <dbReference type="SAM" id="SignalP"/>
    </source>
</evidence>
<dbReference type="AlphaFoldDB" id="C3K5E7"/>
<dbReference type="Gene3D" id="3.30.450.20">
    <property type="entry name" value="PAS domain"/>
    <property type="match status" value="2"/>
</dbReference>
<evidence type="ECO:0000256" key="1">
    <source>
        <dbReference type="ARBA" id="ARBA00004651"/>
    </source>
</evidence>
<dbReference type="eggNOG" id="COG4564">
    <property type="taxonomic scope" value="Bacteria"/>
</dbReference>
<feature type="domain" description="Single Cache" evidence="7">
    <location>
        <begin position="189"/>
        <end position="254"/>
    </location>
</feature>
<evidence type="ECO:0000256" key="3">
    <source>
        <dbReference type="ARBA" id="ARBA00022692"/>
    </source>
</evidence>